<evidence type="ECO:0000256" key="1">
    <source>
        <dbReference type="SAM" id="SignalP"/>
    </source>
</evidence>
<organism evidence="2 3">
    <name type="scientific">Rhodovulum steppense</name>
    <dbReference type="NCBI Taxonomy" id="540251"/>
    <lineage>
        <taxon>Bacteria</taxon>
        <taxon>Pseudomonadati</taxon>
        <taxon>Pseudomonadota</taxon>
        <taxon>Alphaproteobacteria</taxon>
        <taxon>Rhodobacterales</taxon>
        <taxon>Paracoccaceae</taxon>
        <taxon>Rhodovulum</taxon>
    </lineage>
</organism>
<evidence type="ECO:0000313" key="2">
    <source>
        <dbReference type="EMBL" id="TCM87999.1"/>
    </source>
</evidence>
<comment type="caution">
    <text evidence="2">The sequence shown here is derived from an EMBL/GenBank/DDBJ whole genome shotgun (WGS) entry which is preliminary data.</text>
</comment>
<gene>
    <name evidence="2" type="ORF">EV216_1019</name>
</gene>
<dbReference type="RefSeq" id="WP_132693018.1">
    <property type="nucleotide sequence ID" value="NZ_SLVM01000001.1"/>
</dbReference>
<feature type="signal peptide" evidence="1">
    <location>
        <begin position="1"/>
        <end position="21"/>
    </location>
</feature>
<protein>
    <recommendedName>
        <fullName evidence="4">Transporter</fullName>
    </recommendedName>
</protein>
<dbReference type="AlphaFoldDB" id="A0A4R1Z2V5"/>
<name>A0A4R1Z2V5_9RHOB</name>
<dbReference type="OrthoDB" id="7857490at2"/>
<sequence length="244" mass="25430">MRWTALLALTFWPLAAPLAQAGAWLREDGAGMLAFSQEIAGSGANYSSVYAEYGLNARMTLGLDAGKGEAAEDWKAVVFLRMGREFEWLPGRVAAELGLGAAGAAEGGAEGDAEGGAEGVLQSGLSWGNSFQTGLGWAWVNLDAKGIFHLAAASETAPPSVAGLPMALTEGYKLDLTLGLNLSERMQVSLEMRFEDPAEGADSLRLVPAIARRVGRRGWISLGAIVGLDGSSASGLVLGSRVEF</sequence>
<evidence type="ECO:0008006" key="4">
    <source>
        <dbReference type="Google" id="ProtNLM"/>
    </source>
</evidence>
<feature type="chain" id="PRO_5020420806" description="Transporter" evidence="1">
    <location>
        <begin position="22"/>
        <end position="244"/>
    </location>
</feature>
<evidence type="ECO:0000313" key="3">
    <source>
        <dbReference type="Proteomes" id="UP000295277"/>
    </source>
</evidence>
<dbReference type="EMBL" id="SLVM01000001">
    <property type="protein sequence ID" value="TCM87999.1"/>
    <property type="molecule type" value="Genomic_DNA"/>
</dbReference>
<keyword evidence="1" id="KW-0732">Signal</keyword>
<proteinExistence type="predicted"/>
<dbReference type="Proteomes" id="UP000295277">
    <property type="component" value="Unassembled WGS sequence"/>
</dbReference>
<keyword evidence="3" id="KW-1185">Reference proteome</keyword>
<reference evidence="2 3" key="1">
    <citation type="submission" date="2019-03" db="EMBL/GenBank/DDBJ databases">
        <title>Genomic Encyclopedia of Type Strains, Phase IV (KMG-IV): sequencing the most valuable type-strain genomes for metagenomic binning, comparative biology and taxonomic classification.</title>
        <authorList>
            <person name="Goeker M."/>
        </authorList>
    </citation>
    <scope>NUCLEOTIDE SEQUENCE [LARGE SCALE GENOMIC DNA]</scope>
    <source>
        <strain evidence="2 3">DSM 21153</strain>
    </source>
</reference>
<accession>A0A4R1Z2V5</accession>